<reference evidence="3" key="3">
    <citation type="submission" date="2016-01" db="EMBL/GenBank/DDBJ databases">
        <authorList>
            <person name="Oliw E.H."/>
        </authorList>
    </citation>
    <scope>NUCLEOTIDE SEQUENCE [LARGE SCALE GENOMIC DNA]</scope>
    <source>
        <strain evidence="3">GED7749B</strain>
    </source>
</reference>
<dbReference type="AlphaFoldDB" id="A0A0C5CF25"/>
<dbReference type="PANTHER" id="PTHR46246:SF1">
    <property type="entry name" value="GUANOSINE-3',5'-BIS(DIPHOSPHATE) 3'-PYROPHOSPHOHYDROLASE MESH1"/>
    <property type="match status" value="1"/>
</dbReference>
<reference evidence="4" key="2">
    <citation type="submission" date="2015-01" db="EMBL/GenBank/DDBJ databases">
        <title>Comparative genome analysis of Bacillus coagulans HM-08, Clostridium butyricum HM-68, Bacillus subtilis HM-66 and Bacillus paralicheniformis BL-09.</title>
        <authorList>
            <person name="Zhang H."/>
        </authorList>
    </citation>
    <scope>NUCLEOTIDE SEQUENCE [LARGE SCALE GENOMIC DNA]</scope>
    <source>
        <strain evidence="4">HM-08</strain>
    </source>
</reference>
<evidence type="ECO:0000313" key="2">
    <source>
        <dbReference type="EMBL" id="AJO24170.1"/>
    </source>
</evidence>
<dbReference type="SMART" id="SM00471">
    <property type="entry name" value="HDc"/>
    <property type="match status" value="1"/>
</dbReference>
<sequence>MEMVEKAIEFAAKAHEGQYRKASDLPYIVHPYAVAMMLLKEGCRKEVVAAALLHDTVEDTAVTNEEIKAEFGSNVARIVEACTEPPKNVRWEERKQHTIERLKTAEEEICMLICADKLHNLKTIHEELRKSGESVWNAFSRGKEKQEWYYRKIAETIALHHSFPLLEQLQSEIKQVFGVIRT</sequence>
<dbReference type="GO" id="GO:0008893">
    <property type="term" value="F:guanosine-3',5'-bis(diphosphate) 3'-diphosphatase activity"/>
    <property type="evidence" value="ECO:0007669"/>
    <property type="project" value="TreeGrafter"/>
</dbReference>
<dbReference type="InterPro" id="IPR052194">
    <property type="entry name" value="MESH1"/>
</dbReference>
<proteinExistence type="predicted"/>
<keyword evidence="4" id="KW-1185">Reference proteome</keyword>
<evidence type="ECO:0000313" key="3">
    <source>
        <dbReference type="EMBL" id="KWZ77804.1"/>
    </source>
</evidence>
<dbReference type="InterPro" id="IPR003607">
    <property type="entry name" value="HD/PDEase_dom"/>
</dbReference>
<dbReference type="PANTHER" id="PTHR46246">
    <property type="entry name" value="GUANOSINE-3',5'-BIS(DIPHOSPHATE) 3'-PYROPHOSPHOHYDROLASE MESH1"/>
    <property type="match status" value="1"/>
</dbReference>
<dbReference type="EMBL" id="CP010525">
    <property type="protein sequence ID" value="AJO24170.1"/>
    <property type="molecule type" value="Genomic_DNA"/>
</dbReference>
<dbReference type="PATRIC" id="fig|1398.18.peg.3334"/>
<feature type="domain" description="HD/PDEase" evidence="1">
    <location>
        <begin position="23"/>
        <end position="130"/>
    </location>
</feature>
<dbReference type="EMBL" id="LRPN01000164">
    <property type="protein sequence ID" value="KWZ77804.1"/>
    <property type="molecule type" value="Genomic_DNA"/>
</dbReference>
<organism evidence="3 5">
    <name type="scientific">Heyndrickxia coagulans</name>
    <name type="common">Weizmannia coagulans</name>
    <dbReference type="NCBI Taxonomy" id="1398"/>
    <lineage>
        <taxon>Bacteria</taxon>
        <taxon>Bacillati</taxon>
        <taxon>Bacillota</taxon>
        <taxon>Bacilli</taxon>
        <taxon>Bacillales</taxon>
        <taxon>Bacillaceae</taxon>
        <taxon>Heyndrickxia</taxon>
    </lineage>
</organism>
<accession>A0A0C5CF25</accession>
<dbReference type="Proteomes" id="UP000032024">
    <property type="component" value="Chromosome"/>
</dbReference>
<name>A0A0C5CF25_HEYCO</name>
<dbReference type="Pfam" id="PF13328">
    <property type="entry name" value="HD_4"/>
    <property type="match status" value="1"/>
</dbReference>
<dbReference type="Proteomes" id="UP000070376">
    <property type="component" value="Unassembled WGS sequence"/>
</dbReference>
<dbReference type="RefSeq" id="WP_035182371.1">
    <property type="nucleotide sequence ID" value="NZ_CP010525.1"/>
</dbReference>
<evidence type="ECO:0000313" key="5">
    <source>
        <dbReference type="Proteomes" id="UP000070376"/>
    </source>
</evidence>
<dbReference type="Gene3D" id="1.10.3210.10">
    <property type="entry name" value="Hypothetical protein af1432"/>
    <property type="match status" value="1"/>
</dbReference>
<protein>
    <submittedName>
        <fullName evidence="3">HD domain protein</fullName>
    </submittedName>
    <submittedName>
        <fullName evidence="2">Metal dependent phosphohydrolase</fullName>
    </submittedName>
</protein>
<reference evidence="2" key="1">
    <citation type="submission" date="2015-01" db="EMBL/GenBank/DDBJ databases">
        <title>Comparative genome analysis of Bacillus coagulans HM-08, Clostridium butyricum HM-68, Bacillus subtilis HM-66 and Bacillus licheniformis BL-09.</title>
        <authorList>
            <person name="Zhang H."/>
        </authorList>
    </citation>
    <scope>NUCLEOTIDE SEQUENCE [LARGE SCALE GENOMIC DNA]</scope>
    <source>
        <strain evidence="2">HM-08</strain>
    </source>
</reference>
<dbReference type="STRING" id="1398.AB434_1947"/>
<dbReference type="SUPFAM" id="SSF109604">
    <property type="entry name" value="HD-domain/PDEase-like"/>
    <property type="match status" value="1"/>
</dbReference>
<evidence type="ECO:0000259" key="1">
    <source>
        <dbReference type="SMART" id="SM00471"/>
    </source>
</evidence>
<reference evidence="5" key="4">
    <citation type="submission" date="2016-01" db="EMBL/GenBank/DDBJ databases">
        <authorList>
            <person name="Mitreva M."/>
            <person name="Pepin K.H."/>
            <person name="Mihindukulasuriya K.A."/>
            <person name="Fulton R."/>
            <person name="Fronick C."/>
            <person name="O'Laughlin M."/>
            <person name="Miner T."/>
            <person name="Herter B."/>
            <person name="Rosa B.A."/>
            <person name="Cordes M."/>
            <person name="Tomlinson C."/>
            <person name="Wollam A."/>
            <person name="Palsikar V.B."/>
            <person name="Mardis E.R."/>
            <person name="Wilson R.K."/>
        </authorList>
    </citation>
    <scope>NUCLEOTIDE SEQUENCE [LARGE SCALE GENOMIC DNA]</scope>
    <source>
        <strain evidence="5">GED7749B</strain>
    </source>
</reference>
<evidence type="ECO:0000313" key="4">
    <source>
        <dbReference type="Proteomes" id="UP000032024"/>
    </source>
</evidence>
<gene>
    <name evidence="3" type="ORF">HMPREF3213_03234</name>
    <name evidence="2" type="ORF">SB48_HM08orf05411</name>
</gene>